<evidence type="ECO:0000256" key="2">
    <source>
        <dbReference type="ARBA" id="ARBA00022729"/>
    </source>
</evidence>
<dbReference type="SUPFAM" id="SSF52266">
    <property type="entry name" value="SGNH hydrolase"/>
    <property type="match status" value="1"/>
</dbReference>
<organism evidence="4 5">
    <name type="scientific">Rhamnella rubrinervis</name>
    <dbReference type="NCBI Taxonomy" id="2594499"/>
    <lineage>
        <taxon>Eukaryota</taxon>
        <taxon>Viridiplantae</taxon>
        <taxon>Streptophyta</taxon>
        <taxon>Embryophyta</taxon>
        <taxon>Tracheophyta</taxon>
        <taxon>Spermatophyta</taxon>
        <taxon>Magnoliopsida</taxon>
        <taxon>eudicotyledons</taxon>
        <taxon>Gunneridae</taxon>
        <taxon>Pentapetalae</taxon>
        <taxon>rosids</taxon>
        <taxon>fabids</taxon>
        <taxon>Rosales</taxon>
        <taxon>Rhamnaceae</taxon>
        <taxon>rhamnoid group</taxon>
        <taxon>Rhamneae</taxon>
        <taxon>Rhamnella</taxon>
    </lineage>
</organism>
<dbReference type="InterPro" id="IPR036514">
    <property type="entry name" value="SGNH_hydro_sf"/>
</dbReference>
<feature type="signal peptide" evidence="3">
    <location>
        <begin position="1"/>
        <end position="27"/>
    </location>
</feature>
<dbReference type="Pfam" id="PF00657">
    <property type="entry name" value="Lipase_GDSL"/>
    <property type="match status" value="1"/>
</dbReference>
<proteinExistence type="inferred from homology"/>
<dbReference type="OrthoDB" id="1192797at2759"/>
<evidence type="ECO:0000256" key="3">
    <source>
        <dbReference type="SAM" id="SignalP"/>
    </source>
</evidence>
<dbReference type="InterPro" id="IPR001087">
    <property type="entry name" value="GDSL"/>
</dbReference>
<accession>A0A8K0HGF9</accession>
<name>A0A8K0HGF9_9ROSA</name>
<dbReference type="EMBL" id="VOIH02000003">
    <property type="protein sequence ID" value="KAF3451976.1"/>
    <property type="molecule type" value="Genomic_DNA"/>
</dbReference>
<reference evidence="4" key="1">
    <citation type="submission" date="2020-03" db="EMBL/GenBank/DDBJ databases">
        <title>A high-quality chromosome-level genome assembly of a woody plant with both climbing and erect habits, Rhamnella rubrinervis.</title>
        <authorList>
            <person name="Lu Z."/>
            <person name="Yang Y."/>
            <person name="Zhu X."/>
            <person name="Sun Y."/>
        </authorList>
    </citation>
    <scope>NUCLEOTIDE SEQUENCE</scope>
    <source>
        <strain evidence="4">BYM</strain>
        <tissue evidence="4">Leaf</tissue>
    </source>
</reference>
<dbReference type="InterPro" id="IPR035669">
    <property type="entry name" value="SGNH_plant_lipase-like"/>
</dbReference>
<dbReference type="GO" id="GO:0016298">
    <property type="term" value="F:lipase activity"/>
    <property type="evidence" value="ECO:0007669"/>
    <property type="project" value="TreeGrafter"/>
</dbReference>
<dbReference type="PANTHER" id="PTHR45966:SF1">
    <property type="entry name" value="GDSL ESTERASE_LIPASE 1-RELATED"/>
    <property type="match status" value="1"/>
</dbReference>
<dbReference type="AlphaFoldDB" id="A0A8K0HGF9"/>
<sequence>MATTRFFIYLLAVSAILLLLNTNPTRGSGEKHAGRSLFVFGDSLFDVGNNNYFPTTFRVNHWPYGETYFKLPTGRASDGRIIPDFIAEFAKLPLIPPYLQPALNSYTNGVNFASGGAGALQETNNGSVIALKTQLSNFKNVEEKLRHKLGGEEAKRLLSQSVYIFSIGTNDYLSPLASHSTLLPLFHSNKQAYVDMVIGNLTYVVKEIYNRGGSKFGFLNLGRVGCFPKMRDRKPGREGACTDKVTTMVKLHNRKLSKVLSKLERRLKGFKYSMFDFYTCFGERLNDPSKYGFKEEKMACCGAGPYRGNSGSCGGEGIKYELCENPSDYLFFDPAHPTEAADKQFAMLMWSGNSHITGPHNLRTLFQL</sequence>
<comment type="similarity">
    <text evidence="1">Belongs to the 'GDSL' lipolytic enzyme family.</text>
</comment>
<keyword evidence="2 3" id="KW-0732">Signal</keyword>
<evidence type="ECO:0000313" key="5">
    <source>
        <dbReference type="Proteomes" id="UP000796880"/>
    </source>
</evidence>
<comment type="caution">
    <text evidence="4">The sequence shown here is derived from an EMBL/GenBank/DDBJ whole genome shotgun (WGS) entry which is preliminary data.</text>
</comment>
<feature type="chain" id="PRO_5035440105" description="GDSL esterase/lipase 1-like" evidence="3">
    <location>
        <begin position="28"/>
        <end position="368"/>
    </location>
</feature>
<keyword evidence="5" id="KW-1185">Reference proteome</keyword>
<dbReference type="Gene3D" id="3.40.50.1110">
    <property type="entry name" value="SGNH hydrolase"/>
    <property type="match status" value="1"/>
</dbReference>
<dbReference type="Proteomes" id="UP000796880">
    <property type="component" value="Unassembled WGS sequence"/>
</dbReference>
<gene>
    <name evidence="4" type="ORF">FNV43_RR08072</name>
</gene>
<dbReference type="InterPro" id="IPR044552">
    <property type="entry name" value="GLIP1-5/GLL25"/>
</dbReference>
<evidence type="ECO:0008006" key="6">
    <source>
        <dbReference type="Google" id="ProtNLM"/>
    </source>
</evidence>
<protein>
    <recommendedName>
        <fullName evidence="6">GDSL esterase/lipase 1-like</fullName>
    </recommendedName>
</protein>
<evidence type="ECO:0000256" key="1">
    <source>
        <dbReference type="ARBA" id="ARBA00008668"/>
    </source>
</evidence>
<dbReference type="CDD" id="cd01837">
    <property type="entry name" value="SGNH_plant_lipase_like"/>
    <property type="match status" value="1"/>
</dbReference>
<dbReference type="PANTHER" id="PTHR45966">
    <property type="entry name" value="GDSL-LIKE LIPASE/ACYLHYDROLASE"/>
    <property type="match status" value="1"/>
</dbReference>
<evidence type="ECO:0000313" key="4">
    <source>
        <dbReference type="EMBL" id="KAF3451976.1"/>
    </source>
</evidence>